<dbReference type="InterPro" id="IPR013325">
    <property type="entry name" value="RNA_pol_sigma_r2"/>
</dbReference>
<dbReference type="Pfam" id="PF04542">
    <property type="entry name" value="Sigma70_r2"/>
    <property type="match status" value="1"/>
</dbReference>
<dbReference type="PANTHER" id="PTHR43133">
    <property type="entry name" value="RNA POLYMERASE ECF-TYPE SIGMA FACTO"/>
    <property type="match status" value="1"/>
</dbReference>
<dbReference type="Proteomes" id="UP001217838">
    <property type="component" value="Unassembled WGS sequence"/>
</dbReference>
<dbReference type="Gene3D" id="1.10.1740.10">
    <property type="match status" value="1"/>
</dbReference>
<dbReference type="EMBL" id="JAQNDN010000010">
    <property type="protein sequence ID" value="MDC0669826.1"/>
    <property type="molecule type" value="Genomic_DNA"/>
</dbReference>
<evidence type="ECO:0000259" key="7">
    <source>
        <dbReference type="Pfam" id="PF08281"/>
    </source>
</evidence>
<feature type="compositionally biased region" description="Low complexity" evidence="5">
    <location>
        <begin position="1"/>
        <end position="10"/>
    </location>
</feature>
<dbReference type="InterPro" id="IPR014284">
    <property type="entry name" value="RNA_pol_sigma-70_dom"/>
</dbReference>
<feature type="domain" description="RNA polymerase sigma-70 region 2" evidence="6">
    <location>
        <begin position="23"/>
        <end position="90"/>
    </location>
</feature>
<keyword evidence="9" id="KW-1185">Reference proteome</keyword>
<name>A0ABT5B6T6_9BACT</name>
<evidence type="ECO:0000313" key="9">
    <source>
        <dbReference type="Proteomes" id="UP001217838"/>
    </source>
</evidence>
<comment type="caution">
    <text evidence="8">The sequence shown here is derived from an EMBL/GenBank/DDBJ whole genome shotgun (WGS) entry which is preliminary data.</text>
</comment>
<reference evidence="8 9" key="1">
    <citation type="submission" date="2022-11" db="EMBL/GenBank/DDBJ databases">
        <title>Minimal conservation of predation-associated metabolite biosynthetic gene clusters underscores biosynthetic potential of Myxococcota including descriptions for ten novel species: Archangium lansinium sp. nov., Myxococcus landrumus sp. nov., Nannocystis bai.</title>
        <authorList>
            <person name="Ahearne A."/>
            <person name="Stevens C."/>
            <person name="Dowd S."/>
        </authorList>
    </citation>
    <scope>NUCLEOTIDE SEQUENCE [LARGE SCALE GENOMIC DNA]</scope>
    <source>
        <strain evidence="8 9">NCELM</strain>
    </source>
</reference>
<evidence type="ECO:0000313" key="8">
    <source>
        <dbReference type="EMBL" id="MDC0669826.1"/>
    </source>
</evidence>
<evidence type="ECO:0000256" key="1">
    <source>
        <dbReference type="ARBA" id="ARBA00010641"/>
    </source>
</evidence>
<gene>
    <name evidence="8" type="ORF">POL58_18880</name>
</gene>
<dbReference type="InterPro" id="IPR039425">
    <property type="entry name" value="RNA_pol_sigma-70-like"/>
</dbReference>
<evidence type="ECO:0000259" key="6">
    <source>
        <dbReference type="Pfam" id="PF04542"/>
    </source>
</evidence>
<accession>A0ABT5B6T6</accession>
<keyword evidence="3" id="KW-0731">Sigma factor</keyword>
<proteinExistence type="inferred from homology"/>
<dbReference type="InterPro" id="IPR013324">
    <property type="entry name" value="RNA_pol_sigma_r3/r4-like"/>
</dbReference>
<keyword evidence="2" id="KW-0805">Transcription regulation</keyword>
<dbReference type="InterPro" id="IPR013249">
    <property type="entry name" value="RNA_pol_sigma70_r4_t2"/>
</dbReference>
<feature type="region of interest" description="Disordered" evidence="5">
    <location>
        <begin position="1"/>
        <end position="20"/>
    </location>
</feature>
<organism evidence="8 9">
    <name type="scientific">Nannocystis radixulma</name>
    <dbReference type="NCBI Taxonomy" id="2995305"/>
    <lineage>
        <taxon>Bacteria</taxon>
        <taxon>Pseudomonadati</taxon>
        <taxon>Myxococcota</taxon>
        <taxon>Polyangia</taxon>
        <taxon>Nannocystales</taxon>
        <taxon>Nannocystaceae</taxon>
        <taxon>Nannocystis</taxon>
    </lineage>
</organism>
<dbReference type="NCBIfam" id="TIGR02937">
    <property type="entry name" value="sigma70-ECF"/>
    <property type="match status" value="1"/>
</dbReference>
<feature type="domain" description="RNA polymerase sigma factor 70 region 4 type 2" evidence="7">
    <location>
        <begin position="119"/>
        <end position="170"/>
    </location>
</feature>
<evidence type="ECO:0000256" key="2">
    <source>
        <dbReference type="ARBA" id="ARBA00023015"/>
    </source>
</evidence>
<evidence type="ECO:0000256" key="3">
    <source>
        <dbReference type="ARBA" id="ARBA00023082"/>
    </source>
</evidence>
<evidence type="ECO:0000256" key="5">
    <source>
        <dbReference type="SAM" id="MobiDB-lite"/>
    </source>
</evidence>
<comment type="similarity">
    <text evidence="1">Belongs to the sigma-70 factor family. ECF subfamily.</text>
</comment>
<dbReference type="PANTHER" id="PTHR43133:SF63">
    <property type="entry name" value="RNA POLYMERASE SIGMA FACTOR FECI-RELATED"/>
    <property type="match status" value="1"/>
</dbReference>
<dbReference type="InterPro" id="IPR007627">
    <property type="entry name" value="RNA_pol_sigma70_r2"/>
</dbReference>
<dbReference type="SUPFAM" id="SSF88659">
    <property type="entry name" value="Sigma3 and sigma4 domains of RNA polymerase sigma factors"/>
    <property type="match status" value="1"/>
</dbReference>
<protein>
    <submittedName>
        <fullName evidence="8">Sigma-70 family RNA polymerase sigma factor</fullName>
    </submittedName>
</protein>
<keyword evidence="4" id="KW-0804">Transcription</keyword>
<sequence>MTVPPAAASPPEEPDSPGDLAEIYREHHDFMWRSLRRLGVDAADVEDAVHDAFLVVARRLPEFAGRSTLRTWLFAIAMRVAQSRRRDHQREAHHMRQYEASLTPRSPADPQRRHEVSVTLHQLLAGLDEDQRAVFIMIELENMTAPEIAAALELKVATVYSRLRLARQAMQRAVTRYLARSQERTR</sequence>
<dbReference type="SUPFAM" id="SSF88946">
    <property type="entry name" value="Sigma2 domain of RNA polymerase sigma factors"/>
    <property type="match status" value="1"/>
</dbReference>
<dbReference type="Pfam" id="PF08281">
    <property type="entry name" value="Sigma70_r4_2"/>
    <property type="match status" value="1"/>
</dbReference>
<dbReference type="InterPro" id="IPR036388">
    <property type="entry name" value="WH-like_DNA-bd_sf"/>
</dbReference>
<dbReference type="RefSeq" id="WP_271999632.1">
    <property type="nucleotide sequence ID" value="NZ_JAQNDN010000010.1"/>
</dbReference>
<dbReference type="CDD" id="cd06171">
    <property type="entry name" value="Sigma70_r4"/>
    <property type="match status" value="1"/>
</dbReference>
<evidence type="ECO:0000256" key="4">
    <source>
        <dbReference type="ARBA" id="ARBA00023163"/>
    </source>
</evidence>
<dbReference type="Gene3D" id="1.10.10.10">
    <property type="entry name" value="Winged helix-like DNA-binding domain superfamily/Winged helix DNA-binding domain"/>
    <property type="match status" value="1"/>
</dbReference>